<dbReference type="InterPro" id="IPR044946">
    <property type="entry name" value="Restrct_endonuc_typeI_TRD_sf"/>
</dbReference>
<keyword evidence="2" id="KW-0680">Restriction system</keyword>
<comment type="caution">
    <text evidence="5">The sequence shown here is derived from an EMBL/GenBank/DDBJ whole genome shotgun (WGS) entry which is preliminary data.</text>
</comment>
<dbReference type="InterPro" id="IPR000055">
    <property type="entry name" value="Restrct_endonuc_typeI_TRD"/>
</dbReference>
<evidence type="ECO:0000256" key="3">
    <source>
        <dbReference type="ARBA" id="ARBA00023125"/>
    </source>
</evidence>
<protein>
    <submittedName>
        <fullName evidence="5">Restriction endonuclease subunit S</fullName>
        <ecNumber evidence="5">3.1.21.-</ecNumber>
    </submittedName>
</protein>
<evidence type="ECO:0000313" key="5">
    <source>
        <dbReference type="EMBL" id="MEL0566067.1"/>
    </source>
</evidence>
<dbReference type="Gene3D" id="3.90.220.20">
    <property type="entry name" value="DNA methylase specificity domains"/>
    <property type="match status" value="2"/>
</dbReference>
<feature type="domain" description="Type I restriction modification DNA specificity" evidence="4">
    <location>
        <begin position="9"/>
        <end position="177"/>
    </location>
</feature>
<dbReference type="PANTHER" id="PTHR30408:SF13">
    <property type="entry name" value="TYPE I RESTRICTION ENZYME HINDI SPECIFICITY SUBUNIT"/>
    <property type="match status" value="1"/>
</dbReference>
<dbReference type="RefSeq" id="WP_341550024.1">
    <property type="nucleotide sequence ID" value="NZ_JBBVUL010000036.1"/>
</dbReference>
<dbReference type="GO" id="GO:0016787">
    <property type="term" value="F:hydrolase activity"/>
    <property type="evidence" value="ECO:0007669"/>
    <property type="project" value="UniProtKB-KW"/>
</dbReference>
<proteinExistence type="inferred from homology"/>
<feature type="domain" description="Type I restriction modification DNA specificity" evidence="4">
    <location>
        <begin position="201"/>
        <end position="337"/>
    </location>
</feature>
<keyword evidence="5" id="KW-0378">Hydrolase</keyword>
<gene>
    <name evidence="5" type="ORF">AAC431_09250</name>
</gene>
<dbReference type="PANTHER" id="PTHR30408">
    <property type="entry name" value="TYPE-1 RESTRICTION ENZYME ECOKI SPECIFICITY PROTEIN"/>
    <property type="match status" value="1"/>
</dbReference>
<accession>A0ABU9FMD0</accession>
<dbReference type="InterPro" id="IPR052021">
    <property type="entry name" value="Type-I_RS_S_subunit"/>
</dbReference>
<keyword evidence="5" id="KW-0255">Endonuclease</keyword>
<dbReference type="Pfam" id="PF01420">
    <property type="entry name" value="Methylase_S"/>
    <property type="match status" value="2"/>
</dbReference>
<comment type="similarity">
    <text evidence="1">Belongs to the type-I restriction system S methylase family.</text>
</comment>
<name>A0ABU9FMD0_LACJE</name>
<evidence type="ECO:0000259" key="4">
    <source>
        <dbReference type="Pfam" id="PF01420"/>
    </source>
</evidence>
<dbReference type="EC" id="3.1.21.-" evidence="5"/>
<reference evidence="5 6" key="1">
    <citation type="submission" date="2024-04" db="EMBL/GenBank/DDBJ databases">
        <title>Three lactobacilli isolated from voided urine samples from females with type 2 diabetes.</title>
        <authorList>
            <person name="Kula A."/>
            <person name="Stegman N."/>
            <person name="Putonti C."/>
        </authorList>
    </citation>
    <scope>NUCLEOTIDE SEQUENCE [LARGE SCALE GENOMIC DNA]</scope>
    <source>
        <strain evidence="5 6">1855</strain>
    </source>
</reference>
<feature type="non-terminal residue" evidence="5">
    <location>
        <position position="338"/>
    </location>
</feature>
<keyword evidence="3" id="KW-0238">DNA-binding</keyword>
<keyword evidence="6" id="KW-1185">Reference proteome</keyword>
<dbReference type="GO" id="GO:0004519">
    <property type="term" value="F:endonuclease activity"/>
    <property type="evidence" value="ECO:0007669"/>
    <property type="project" value="UniProtKB-KW"/>
</dbReference>
<dbReference type="Proteomes" id="UP001385848">
    <property type="component" value="Unassembled WGS sequence"/>
</dbReference>
<dbReference type="SUPFAM" id="SSF116734">
    <property type="entry name" value="DNA methylase specificity domain"/>
    <property type="match status" value="2"/>
</dbReference>
<evidence type="ECO:0000313" key="6">
    <source>
        <dbReference type="Proteomes" id="UP001385848"/>
    </source>
</evidence>
<organism evidence="5 6">
    <name type="scientific">Lactobacillus jensenii</name>
    <dbReference type="NCBI Taxonomy" id="109790"/>
    <lineage>
        <taxon>Bacteria</taxon>
        <taxon>Bacillati</taxon>
        <taxon>Bacillota</taxon>
        <taxon>Bacilli</taxon>
        <taxon>Lactobacillales</taxon>
        <taxon>Lactobacillaceae</taxon>
        <taxon>Lactobacillus</taxon>
    </lineage>
</organism>
<dbReference type="CDD" id="cd17266">
    <property type="entry name" value="RMtype1_S_Sau1132ORF3780P-TRD2-CR2_like"/>
    <property type="match status" value="1"/>
</dbReference>
<sequence>KVRFRGFDEPWKKVKLGEIATTYSGGTPKAGNKKYYNGLIPFIRSGEIHSNKTELFISEAGLKNSSAKMVTKGDLLYALYGATSGEVDISKINGAINQAVLAIIPKQYNPYIISLLLSKKKDAILSKYLQGGQGNLSAEIVKSIKLILPSKNEESSLYPLFKVLDNLLSLQQRKLELEKQIFYALKTHIFAKDLFFNGQKDMIKYKLKDVSNMYQPETITATQMSTNGYKVFGANGYIGHYYNFNHKDDAITICARGASTGAVNFVPGPVWITGNSMVVDIDSKLINQLYFYYYLTTLNLKKYITGGAQPQLTKEILNGINVNLIPINIQIKVANILV</sequence>
<evidence type="ECO:0000256" key="1">
    <source>
        <dbReference type="ARBA" id="ARBA00010923"/>
    </source>
</evidence>
<feature type="non-terminal residue" evidence="5">
    <location>
        <position position="1"/>
    </location>
</feature>
<evidence type="ECO:0000256" key="2">
    <source>
        <dbReference type="ARBA" id="ARBA00022747"/>
    </source>
</evidence>
<dbReference type="EMBL" id="JBBVUL010000036">
    <property type="protein sequence ID" value="MEL0566067.1"/>
    <property type="molecule type" value="Genomic_DNA"/>
</dbReference>
<keyword evidence="5" id="KW-0540">Nuclease</keyword>